<feature type="transmembrane region" description="Helical" evidence="5">
    <location>
        <begin position="267"/>
        <end position="285"/>
    </location>
</feature>
<proteinExistence type="predicted"/>
<accession>A0ABP5JEK8</accession>
<name>A0ABP5JEK8_9ACTN</name>
<feature type="transmembrane region" description="Helical" evidence="5">
    <location>
        <begin position="51"/>
        <end position="68"/>
    </location>
</feature>
<reference evidence="8" key="1">
    <citation type="journal article" date="2019" name="Int. J. Syst. Evol. Microbiol.">
        <title>The Global Catalogue of Microorganisms (GCM) 10K type strain sequencing project: providing services to taxonomists for standard genome sequencing and annotation.</title>
        <authorList>
            <consortium name="The Broad Institute Genomics Platform"/>
            <consortium name="The Broad Institute Genome Sequencing Center for Infectious Disease"/>
            <person name="Wu L."/>
            <person name="Ma J."/>
        </authorList>
    </citation>
    <scope>NUCLEOTIDE SEQUENCE [LARGE SCALE GENOMIC DNA]</scope>
    <source>
        <strain evidence="8">JCM 16021</strain>
    </source>
</reference>
<keyword evidence="4 5" id="KW-0472">Membrane</keyword>
<feature type="transmembrane region" description="Helical" evidence="5">
    <location>
        <begin position="241"/>
        <end position="260"/>
    </location>
</feature>
<dbReference type="CDD" id="cd03386">
    <property type="entry name" value="PAP2_Aur1_like"/>
    <property type="match status" value="1"/>
</dbReference>
<comment type="caution">
    <text evidence="7">The sequence shown here is derived from an EMBL/GenBank/DDBJ whole genome shotgun (WGS) entry which is preliminary data.</text>
</comment>
<evidence type="ECO:0000256" key="2">
    <source>
        <dbReference type="ARBA" id="ARBA00022692"/>
    </source>
</evidence>
<evidence type="ECO:0000256" key="3">
    <source>
        <dbReference type="ARBA" id="ARBA00022989"/>
    </source>
</evidence>
<feature type="transmembrane region" description="Helical" evidence="5">
    <location>
        <begin position="75"/>
        <end position="94"/>
    </location>
</feature>
<feature type="transmembrane region" description="Helical" evidence="5">
    <location>
        <begin position="181"/>
        <end position="199"/>
    </location>
</feature>
<feature type="domain" description="Inositolphosphotransferase Aur1/Ipt1" evidence="6">
    <location>
        <begin position="141"/>
        <end position="305"/>
    </location>
</feature>
<organism evidence="7 8">
    <name type="scientific">Nocardioides bigeumensis</name>
    <dbReference type="NCBI Taxonomy" id="433657"/>
    <lineage>
        <taxon>Bacteria</taxon>
        <taxon>Bacillati</taxon>
        <taxon>Actinomycetota</taxon>
        <taxon>Actinomycetes</taxon>
        <taxon>Propionibacteriales</taxon>
        <taxon>Nocardioidaceae</taxon>
        <taxon>Nocardioides</taxon>
    </lineage>
</organism>
<keyword evidence="8" id="KW-1185">Reference proteome</keyword>
<feature type="transmembrane region" description="Helical" evidence="5">
    <location>
        <begin position="147"/>
        <end position="169"/>
    </location>
</feature>
<dbReference type="Proteomes" id="UP001500575">
    <property type="component" value="Unassembled WGS sequence"/>
</dbReference>
<keyword evidence="3 5" id="KW-1133">Transmembrane helix</keyword>
<dbReference type="InterPro" id="IPR026841">
    <property type="entry name" value="Aur1/Ipt1"/>
</dbReference>
<gene>
    <name evidence="7" type="ORF">GCM10009843_07470</name>
</gene>
<dbReference type="PANTHER" id="PTHR31310">
    <property type="match status" value="1"/>
</dbReference>
<evidence type="ECO:0000313" key="7">
    <source>
        <dbReference type="EMBL" id="GAA2116897.1"/>
    </source>
</evidence>
<dbReference type="Gene3D" id="1.20.144.10">
    <property type="entry name" value="Phosphatidic acid phosphatase type 2/haloperoxidase"/>
    <property type="match status" value="1"/>
</dbReference>
<protein>
    <submittedName>
        <fullName evidence="7">Phosphatase PAP2 family protein</fullName>
    </submittedName>
</protein>
<dbReference type="PANTHER" id="PTHR31310:SF7">
    <property type="entry name" value="PA-PHOSPHATASE RELATED-FAMILY PROTEIN DDB_G0268928"/>
    <property type="match status" value="1"/>
</dbReference>
<sequence length="332" mass="36836">MATTHANDVVAAPEGQGKDPKKSRLVRIVAMELYAAAFVIVGVLIGFPIDLPLLVLWFWLGSIAWNIHRPPREHLLFVRDWALPVAMLLTYTYTRGLADGLGMPIHVTMPIVADEWLGGGVLPTVRMQDWLCGSTCADLYAGKWFDAILTGVYVSHYFAALVLAAVLWVKDRREWVAWIRRYLVLTTSGLVVYVLYPMAPPWLANEWGYLDSHVDRLPGRGWEWVGSLFVNVLNGPIANEVAAMPSLHAGTSILIALFLFSRIRSPWRSAVFVYPTLMSLMLVYFGEHYVIDIVAGGLLAAVVHRLCAKLDARTDAKAARLATKRGISSPLA</sequence>
<dbReference type="RefSeq" id="WP_344302275.1">
    <property type="nucleotide sequence ID" value="NZ_BAAAQQ010000002.1"/>
</dbReference>
<evidence type="ECO:0000256" key="4">
    <source>
        <dbReference type="ARBA" id="ARBA00023136"/>
    </source>
</evidence>
<dbReference type="EMBL" id="BAAAQQ010000002">
    <property type="protein sequence ID" value="GAA2116897.1"/>
    <property type="molecule type" value="Genomic_DNA"/>
</dbReference>
<evidence type="ECO:0000256" key="1">
    <source>
        <dbReference type="ARBA" id="ARBA00004141"/>
    </source>
</evidence>
<evidence type="ECO:0000313" key="8">
    <source>
        <dbReference type="Proteomes" id="UP001500575"/>
    </source>
</evidence>
<dbReference type="InterPro" id="IPR036938">
    <property type="entry name" value="PAP2/HPO_sf"/>
</dbReference>
<feature type="transmembrane region" description="Helical" evidence="5">
    <location>
        <begin position="25"/>
        <end position="45"/>
    </location>
</feature>
<keyword evidence="2 5" id="KW-0812">Transmembrane</keyword>
<evidence type="ECO:0000259" key="6">
    <source>
        <dbReference type="Pfam" id="PF14378"/>
    </source>
</evidence>
<feature type="transmembrane region" description="Helical" evidence="5">
    <location>
        <begin position="291"/>
        <end position="308"/>
    </location>
</feature>
<dbReference type="Pfam" id="PF14378">
    <property type="entry name" value="PAP2_3"/>
    <property type="match status" value="1"/>
</dbReference>
<dbReference type="InterPro" id="IPR052185">
    <property type="entry name" value="IPC_Synthase-Related"/>
</dbReference>
<comment type="subcellular location">
    <subcellularLocation>
        <location evidence="1">Membrane</location>
        <topology evidence="1">Multi-pass membrane protein</topology>
    </subcellularLocation>
</comment>
<evidence type="ECO:0000256" key="5">
    <source>
        <dbReference type="SAM" id="Phobius"/>
    </source>
</evidence>
<dbReference type="SUPFAM" id="SSF48317">
    <property type="entry name" value="Acid phosphatase/Vanadium-dependent haloperoxidase"/>
    <property type="match status" value="1"/>
</dbReference>